<evidence type="ECO:0000256" key="5">
    <source>
        <dbReference type="NCBIfam" id="TIGR00205"/>
    </source>
</evidence>
<protein>
    <recommendedName>
        <fullName evidence="4 5">Flagellar hook-basal body complex protein FliE</fullName>
    </recommendedName>
</protein>
<sequence length="107" mass="10771">MATPSLAASAYSRLANIGGASSGLPTPGIGSQTSQGGGFAQMLESAIGEVSKAGANSDAQTMQAVQGKGDIVNVVTAVAESEVALQTLVSVRDKVISAYEEIMRMPI</sequence>
<proteinExistence type="inferred from homology"/>
<dbReference type="PANTHER" id="PTHR34653">
    <property type="match status" value="1"/>
</dbReference>
<keyword evidence="6" id="KW-0969">Cilium</keyword>
<evidence type="ECO:0000313" key="6">
    <source>
        <dbReference type="EMBL" id="MFC5069404.1"/>
    </source>
</evidence>
<organism evidence="6 7">
    <name type="scientific">Flaviflagellibacter deserti</name>
    <dbReference type="NCBI Taxonomy" id="2267266"/>
    <lineage>
        <taxon>Bacteria</taxon>
        <taxon>Pseudomonadati</taxon>
        <taxon>Pseudomonadota</taxon>
        <taxon>Alphaproteobacteria</taxon>
        <taxon>Hyphomicrobiales</taxon>
        <taxon>Flaviflagellibacter</taxon>
    </lineage>
</organism>
<name>A0ABV9Z759_9HYPH</name>
<dbReference type="PANTHER" id="PTHR34653:SF1">
    <property type="entry name" value="FLAGELLAR HOOK-BASAL BODY COMPLEX PROTEIN FLIE"/>
    <property type="match status" value="1"/>
</dbReference>
<dbReference type="RefSeq" id="WP_114958669.1">
    <property type="nucleotide sequence ID" value="NZ_JBHSJF010000006.1"/>
</dbReference>
<accession>A0ABV9Z759</accession>
<gene>
    <name evidence="4 6" type="primary">fliE</name>
    <name evidence="6" type="ORF">ACFPFW_15410</name>
</gene>
<keyword evidence="6" id="KW-0282">Flagellum</keyword>
<keyword evidence="7" id="KW-1185">Reference proteome</keyword>
<dbReference type="PRINTS" id="PR01006">
    <property type="entry name" value="FLGHOOKFLIE"/>
</dbReference>
<comment type="subcellular location">
    <subcellularLocation>
        <location evidence="1 4">Bacterial flagellum basal body</location>
    </subcellularLocation>
</comment>
<dbReference type="EMBL" id="JBHSJF010000006">
    <property type="protein sequence ID" value="MFC5069404.1"/>
    <property type="molecule type" value="Genomic_DNA"/>
</dbReference>
<evidence type="ECO:0000256" key="1">
    <source>
        <dbReference type="ARBA" id="ARBA00004117"/>
    </source>
</evidence>
<keyword evidence="6" id="KW-0966">Cell projection</keyword>
<evidence type="ECO:0000256" key="2">
    <source>
        <dbReference type="ARBA" id="ARBA00009272"/>
    </source>
</evidence>
<dbReference type="NCBIfam" id="TIGR00205">
    <property type="entry name" value="fliE"/>
    <property type="match status" value="1"/>
</dbReference>
<evidence type="ECO:0000256" key="3">
    <source>
        <dbReference type="ARBA" id="ARBA00023143"/>
    </source>
</evidence>
<evidence type="ECO:0000256" key="4">
    <source>
        <dbReference type="HAMAP-Rule" id="MF_00724"/>
    </source>
</evidence>
<reference evidence="7" key="1">
    <citation type="journal article" date="2019" name="Int. J. Syst. Evol. Microbiol.">
        <title>The Global Catalogue of Microorganisms (GCM) 10K type strain sequencing project: providing services to taxonomists for standard genome sequencing and annotation.</title>
        <authorList>
            <consortium name="The Broad Institute Genomics Platform"/>
            <consortium name="The Broad Institute Genome Sequencing Center for Infectious Disease"/>
            <person name="Wu L."/>
            <person name="Ma J."/>
        </authorList>
    </citation>
    <scope>NUCLEOTIDE SEQUENCE [LARGE SCALE GENOMIC DNA]</scope>
    <source>
        <strain evidence="7">CGMCC 1.16444</strain>
    </source>
</reference>
<evidence type="ECO:0000313" key="7">
    <source>
        <dbReference type="Proteomes" id="UP001595796"/>
    </source>
</evidence>
<dbReference type="Proteomes" id="UP001595796">
    <property type="component" value="Unassembled WGS sequence"/>
</dbReference>
<keyword evidence="3 4" id="KW-0975">Bacterial flagellum</keyword>
<dbReference type="Pfam" id="PF02049">
    <property type="entry name" value="FliE"/>
    <property type="match status" value="1"/>
</dbReference>
<comment type="similarity">
    <text evidence="2 4">Belongs to the FliE family.</text>
</comment>
<dbReference type="InterPro" id="IPR001624">
    <property type="entry name" value="FliE"/>
</dbReference>
<dbReference type="HAMAP" id="MF_00724">
    <property type="entry name" value="FliE"/>
    <property type="match status" value="1"/>
</dbReference>
<comment type="caution">
    <text evidence="6">The sequence shown here is derived from an EMBL/GenBank/DDBJ whole genome shotgun (WGS) entry which is preliminary data.</text>
</comment>